<feature type="region of interest" description="Disordered" evidence="1">
    <location>
        <begin position="131"/>
        <end position="239"/>
    </location>
</feature>
<dbReference type="OrthoDB" id="5414547at2759"/>
<dbReference type="CDD" id="cd22573">
    <property type="entry name" value="RMP1_RBD"/>
    <property type="match status" value="1"/>
</dbReference>
<dbReference type="PANTHER" id="PTHR37792:SF1">
    <property type="entry name" value="RIBONUCLEASE MRP PROTEIN SUBUNIT RMP1"/>
    <property type="match status" value="1"/>
</dbReference>
<keyword evidence="4" id="KW-1185">Reference proteome</keyword>
<dbReference type="Proteomes" id="UP000738349">
    <property type="component" value="Unassembled WGS sequence"/>
</dbReference>
<dbReference type="GO" id="GO:0000294">
    <property type="term" value="P:nuclear-transcribed mRNA catabolic process, RNase MRP-dependent"/>
    <property type="evidence" value="ECO:0007669"/>
    <property type="project" value="TreeGrafter"/>
</dbReference>
<dbReference type="EMBL" id="JAGMUV010000011">
    <property type="protein sequence ID" value="KAH7140573.1"/>
    <property type="molecule type" value="Genomic_DNA"/>
</dbReference>
<evidence type="ECO:0000313" key="4">
    <source>
        <dbReference type="Proteomes" id="UP000738349"/>
    </source>
</evidence>
<dbReference type="PANTHER" id="PTHR37792">
    <property type="entry name" value="RIBONUCLEASE MRP PROTEIN SUBUNIT RMP1"/>
    <property type="match status" value="1"/>
</dbReference>
<dbReference type="GO" id="GO:0000466">
    <property type="term" value="P:maturation of 5.8S rRNA from tricistronic rRNA transcript (SSU-rRNA, 5.8S rRNA, LSU-rRNA)"/>
    <property type="evidence" value="ECO:0007669"/>
    <property type="project" value="TreeGrafter"/>
</dbReference>
<dbReference type="GO" id="GO:0042134">
    <property type="term" value="F:rRNA primary transcript binding"/>
    <property type="evidence" value="ECO:0007669"/>
    <property type="project" value="InterPro"/>
</dbReference>
<reference evidence="3" key="1">
    <citation type="journal article" date="2021" name="Nat. Commun.">
        <title>Genetic determinants of endophytism in the Arabidopsis root mycobiome.</title>
        <authorList>
            <person name="Mesny F."/>
            <person name="Miyauchi S."/>
            <person name="Thiergart T."/>
            <person name="Pickel B."/>
            <person name="Atanasova L."/>
            <person name="Karlsson M."/>
            <person name="Huettel B."/>
            <person name="Barry K.W."/>
            <person name="Haridas S."/>
            <person name="Chen C."/>
            <person name="Bauer D."/>
            <person name="Andreopoulos W."/>
            <person name="Pangilinan J."/>
            <person name="LaButti K."/>
            <person name="Riley R."/>
            <person name="Lipzen A."/>
            <person name="Clum A."/>
            <person name="Drula E."/>
            <person name="Henrissat B."/>
            <person name="Kohler A."/>
            <person name="Grigoriev I.V."/>
            <person name="Martin F.M."/>
            <person name="Hacquard S."/>
        </authorList>
    </citation>
    <scope>NUCLEOTIDE SEQUENCE</scope>
    <source>
        <strain evidence="3">MPI-CAGE-AT-0147</strain>
    </source>
</reference>
<sequence length="239" mass="25624">MSSSPSSTRLPPTAAPCPETLSDIQTSLTPIVHILHAVAHRHRNQHSSSHWWASFTLIRRAVRNLESALLCSSSRTAFGPPPVVHAKYMVHHVVPRAFIAFTQLAADNQHAPLGLLLLGVLARIKGLLSGLVPSENTSKPGPMPTNDVKRNLGLPSTRPDEDVDVGVAISRDELIPKPSSREPSSAVAGEASSKDSKAKKHTKSTRAAIKETPADSISKKKKKKKKKVGDALSSLFGSL</sequence>
<gene>
    <name evidence="3" type="ORF">EDB81DRAFT_885299</name>
</gene>
<dbReference type="InterPro" id="IPR047204">
    <property type="entry name" value="RMP1_RBD"/>
</dbReference>
<accession>A0A9P9EN92</accession>
<dbReference type="AlphaFoldDB" id="A0A9P9EN92"/>
<organism evidence="3 4">
    <name type="scientific">Dactylonectria macrodidyma</name>
    <dbReference type="NCBI Taxonomy" id="307937"/>
    <lineage>
        <taxon>Eukaryota</taxon>
        <taxon>Fungi</taxon>
        <taxon>Dikarya</taxon>
        <taxon>Ascomycota</taxon>
        <taxon>Pezizomycotina</taxon>
        <taxon>Sordariomycetes</taxon>
        <taxon>Hypocreomycetidae</taxon>
        <taxon>Hypocreales</taxon>
        <taxon>Nectriaceae</taxon>
        <taxon>Dactylonectria</taxon>
    </lineage>
</organism>
<evidence type="ECO:0000259" key="2">
    <source>
        <dbReference type="Pfam" id="PF20945"/>
    </source>
</evidence>
<protein>
    <recommendedName>
        <fullName evidence="2">RNase MRP protein 1 RNA binding domain-containing protein</fullName>
    </recommendedName>
</protein>
<dbReference type="Pfam" id="PF20945">
    <property type="entry name" value="RMP1"/>
    <property type="match status" value="1"/>
</dbReference>
<name>A0A9P9EN92_9HYPO</name>
<dbReference type="GO" id="GO:0000172">
    <property type="term" value="C:ribonuclease MRP complex"/>
    <property type="evidence" value="ECO:0007669"/>
    <property type="project" value="InterPro"/>
</dbReference>
<dbReference type="InterPro" id="IPR047205">
    <property type="entry name" value="RMP1"/>
</dbReference>
<evidence type="ECO:0000256" key="1">
    <source>
        <dbReference type="SAM" id="MobiDB-lite"/>
    </source>
</evidence>
<feature type="domain" description="RNase MRP protein 1 RNA binding" evidence="2">
    <location>
        <begin position="34"/>
        <end position="123"/>
    </location>
</feature>
<comment type="caution">
    <text evidence="3">The sequence shown here is derived from an EMBL/GenBank/DDBJ whole genome shotgun (WGS) entry which is preliminary data.</text>
</comment>
<proteinExistence type="predicted"/>
<evidence type="ECO:0000313" key="3">
    <source>
        <dbReference type="EMBL" id="KAH7140573.1"/>
    </source>
</evidence>